<keyword evidence="6 8" id="KW-0326">Glycosidase</keyword>
<dbReference type="GO" id="GO:0008843">
    <property type="term" value="F:endochitinase activity"/>
    <property type="evidence" value="ECO:0007669"/>
    <property type="project" value="UniProtKB-EC"/>
</dbReference>
<feature type="compositionally biased region" description="Polar residues" evidence="9">
    <location>
        <begin position="413"/>
        <end position="422"/>
    </location>
</feature>
<evidence type="ECO:0000256" key="9">
    <source>
        <dbReference type="SAM" id="MobiDB-lite"/>
    </source>
</evidence>
<dbReference type="Gene3D" id="3.20.20.80">
    <property type="entry name" value="Glycosidases"/>
    <property type="match status" value="1"/>
</dbReference>
<dbReference type="GO" id="GO:0006032">
    <property type="term" value="P:chitin catabolic process"/>
    <property type="evidence" value="ECO:0007669"/>
    <property type="project" value="UniProtKB-KW"/>
</dbReference>
<dbReference type="PANTHER" id="PTHR45708">
    <property type="entry name" value="ENDOCHITINASE"/>
    <property type="match status" value="1"/>
</dbReference>
<evidence type="ECO:0000313" key="11">
    <source>
        <dbReference type="EMBL" id="KAF7727564.1"/>
    </source>
</evidence>
<keyword evidence="4" id="KW-0146">Chitin degradation</keyword>
<dbReference type="CDD" id="cd12215">
    <property type="entry name" value="ChiC_BD"/>
    <property type="match status" value="2"/>
</dbReference>
<keyword evidence="3 8" id="KW-0378">Hydrolase</keyword>
<proteinExistence type="predicted"/>
<dbReference type="GO" id="GO:0000272">
    <property type="term" value="P:polysaccharide catabolic process"/>
    <property type="evidence" value="ECO:0007669"/>
    <property type="project" value="UniProtKB-KW"/>
</dbReference>
<dbReference type="PROSITE" id="PS51910">
    <property type="entry name" value="GH18_2"/>
    <property type="match status" value="1"/>
</dbReference>
<dbReference type="InterPro" id="IPR017853">
    <property type="entry name" value="GH"/>
</dbReference>
<feature type="compositionally biased region" description="Low complexity" evidence="9">
    <location>
        <begin position="504"/>
        <end position="516"/>
    </location>
</feature>
<feature type="region of interest" description="Disordered" evidence="9">
    <location>
        <begin position="362"/>
        <end position="454"/>
    </location>
</feature>
<feature type="region of interest" description="Disordered" evidence="9">
    <location>
        <begin position="504"/>
        <end position="532"/>
    </location>
</feature>
<dbReference type="InterPro" id="IPR036573">
    <property type="entry name" value="CBM_sf_5/12"/>
</dbReference>
<dbReference type="InterPro" id="IPR001223">
    <property type="entry name" value="Glyco_hydro18_cat"/>
</dbReference>
<feature type="domain" description="GH18" evidence="10">
    <location>
        <begin position="1"/>
        <end position="299"/>
    </location>
</feature>
<evidence type="ECO:0000256" key="2">
    <source>
        <dbReference type="ARBA" id="ARBA00012729"/>
    </source>
</evidence>
<evidence type="ECO:0000256" key="3">
    <source>
        <dbReference type="ARBA" id="ARBA00022801"/>
    </source>
</evidence>
<feature type="compositionally biased region" description="Low complexity" evidence="9">
    <location>
        <begin position="367"/>
        <end position="412"/>
    </location>
</feature>
<accession>A0A8H7EU82</accession>
<keyword evidence="12" id="KW-1185">Reference proteome</keyword>
<dbReference type="CDD" id="cd02877">
    <property type="entry name" value="GH18_hevamine_XipI_class_III"/>
    <property type="match status" value="1"/>
</dbReference>
<comment type="caution">
    <text evidence="11">The sequence shown here is derived from an EMBL/GenBank/DDBJ whole genome shotgun (WGS) entry which is preliminary data.</text>
</comment>
<keyword evidence="5" id="KW-0119">Carbohydrate metabolism</keyword>
<organism evidence="11 12">
    <name type="scientific">Apophysomyces ossiformis</name>
    <dbReference type="NCBI Taxonomy" id="679940"/>
    <lineage>
        <taxon>Eukaryota</taxon>
        <taxon>Fungi</taxon>
        <taxon>Fungi incertae sedis</taxon>
        <taxon>Mucoromycota</taxon>
        <taxon>Mucoromycotina</taxon>
        <taxon>Mucoromycetes</taxon>
        <taxon>Mucorales</taxon>
        <taxon>Mucorineae</taxon>
        <taxon>Mucoraceae</taxon>
        <taxon>Apophysomyces</taxon>
    </lineage>
</organism>
<dbReference type="Gene3D" id="2.10.10.20">
    <property type="entry name" value="Carbohydrate-binding module superfamily 5/12"/>
    <property type="match status" value="3"/>
</dbReference>
<evidence type="ECO:0000256" key="8">
    <source>
        <dbReference type="RuleBase" id="RU000489"/>
    </source>
</evidence>
<dbReference type="PANTHER" id="PTHR45708:SF49">
    <property type="entry name" value="ENDOCHITINASE"/>
    <property type="match status" value="1"/>
</dbReference>
<evidence type="ECO:0000256" key="6">
    <source>
        <dbReference type="ARBA" id="ARBA00023295"/>
    </source>
</evidence>
<dbReference type="SUPFAM" id="SSF51055">
    <property type="entry name" value="Carbohydrate binding domain"/>
    <property type="match status" value="3"/>
</dbReference>
<dbReference type="Pfam" id="PF02839">
    <property type="entry name" value="CBM_5_12"/>
    <property type="match status" value="1"/>
</dbReference>
<dbReference type="InterPro" id="IPR050542">
    <property type="entry name" value="Glycosyl_Hydrlase18_Chitinase"/>
</dbReference>
<dbReference type="SMART" id="SM00495">
    <property type="entry name" value="ChtBD3"/>
    <property type="match status" value="3"/>
</dbReference>
<dbReference type="InterPro" id="IPR001579">
    <property type="entry name" value="Glyco_hydro_18_chit_AS"/>
</dbReference>
<dbReference type="GO" id="GO:0030246">
    <property type="term" value="F:carbohydrate binding"/>
    <property type="evidence" value="ECO:0007669"/>
    <property type="project" value="InterPro"/>
</dbReference>
<evidence type="ECO:0000256" key="7">
    <source>
        <dbReference type="ARBA" id="ARBA00023326"/>
    </source>
</evidence>
<comment type="catalytic activity">
    <reaction evidence="1">
        <text>Random endo-hydrolysis of N-acetyl-beta-D-glucosaminide (1-&gt;4)-beta-linkages in chitin and chitodextrins.</text>
        <dbReference type="EC" id="3.2.1.14"/>
    </reaction>
</comment>
<dbReference type="Pfam" id="PF00704">
    <property type="entry name" value="Glyco_hydro_18"/>
    <property type="match status" value="1"/>
</dbReference>
<dbReference type="EMBL" id="JABAYA010000054">
    <property type="protein sequence ID" value="KAF7727564.1"/>
    <property type="molecule type" value="Genomic_DNA"/>
</dbReference>
<dbReference type="InterPro" id="IPR045321">
    <property type="entry name" value="Cts1-like"/>
</dbReference>
<sequence>WGQNSYGAANGNDPANWQKPLAFYCDDDTVDVFPVSFVTKFFSTGGLPEINLANYCNTHDNASFPNSNLANCSALGDDIKYCQKRGKAVTISLGGATGGVGFSTQDQAVQFADIIWNLFLGGSSKTRPFGDAVLDGVDLDIEGGGANYYSDFLTALKAKFKTSDKKYYITAAPQCVYPDANLGATINAVGFDAIYVQFYNNPCGLQTYTPGKGSNWNFGIWDYWARHISPNKDVKVYIGAPASSSAAGGGYIPLDRLKQVAVDMRNSFPSFGGVMFWDASQAYANNRIDVGIKQALKQGGSCNQAFKFPPCDAPAWSSGGNGYPAGSRVSYKYIWEAKWYASEAPQGNVDGTWSVISACAGSGSGNGTSVATTTTTTTTTTTERSTVTTTTTAKATTTTTTTTTVTAGPTSTSDAGSSSGQATPTKTLSPSSSSSSTTTTTAVPTGNADSCKGVAPWSDSAVYVKGDKVVYDSKLWVAAWWTKGDKPGGLAGVWSSIGSCASTSSGSSANSGSSGSDPKSDTPPHFRNKPGTVFPVVDSPTCDQARPWQPNTAYTAGSKVLYKEQVYIASWRNANEEPTVSNALVWEKDPSCTVQHRRKRGLLSIRTQRACQRSWSEKDIYDKYALIHHDGELYEAQKRTTGEEPGRNSQ</sequence>
<dbReference type="SUPFAM" id="SSF51445">
    <property type="entry name" value="(Trans)glycosidases"/>
    <property type="match status" value="1"/>
</dbReference>
<feature type="compositionally biased region" description="Low complexity" evidence="9">
    <location>
        <begin position="423"/>
        <end position="445"/>
    </location>
</feature>
<dbReference type="PROSITE" id="PS01095">
    <property type="entry name" value="GH18_1"/>
    <property type="match status" value="1"/>
</dbReference>
<keyword evidence="7" id="KW-0624">Polysaccharide degradation</keyword>
<dbReference type="Proteomes" id="UP000605846">
    <property type="component" value="Unassembled WGS sequence"/>
</dbReference>
<feature type="non-terminal residue" evidence="11">
    <location>
        <position position="650"/>
    </location>
</feature>
<evidence type="ECO:0000259" key="10">
    <source>
        <dbReference type="PROSITE" id="PS51910"/>
    </source>
</evidence>
<dbReference type="InterPro" id="IPR003610">
    <property type="entry name" value="CBM5/12"/>
</dbReference>
<dbReference type="AlphaFoldDB" id="A0A8H7EU82"/>
<protein>
    <recommendedName>
        <fullName evidence="2">chitinase</fullName>
        <ecNumber evidence="2">3.2.1.14</ecNumber>
    </recommendedName>
</protein>
<evidence type="ECO:0000313" key="12">
    <source>
        <dbReference type="Proteomes" id="UP000605846"/>
    </source>
</evidence>
<evidence type="ECO:0000256" key="5">
    <source>
        <dbReference type="ARBA" id="ARBA00023277"/>
    </source>
</evidence>
<dbReference type="OrthoDB" id="6020543at2759"/>
<dbReference type="GO" id="GO:0005576">
    <property type="term" value="C:extracellular region"/>
    <property type="evidence" value="ECO:0007669"/>
    <property type="project" value="InterPro"/>
</dbReference>
<reference evidence="11" key="1">
    <citation type="submission" date="2020-01" db="EMBL/GenBank/DDBJ databases">
        <title>Genome Sequencing of Three Apophysomyces-Like Fungal Strains Confirms a Novel Fungal Genus in the Mucoromycota with divergent Burkholderia-like Endosymbiotic Bacteria.</title>
        <authorList>
            <person name="Stajich J.E."/>
            <person name="Macias A.M."/>
            <person name="Carter-House D."/>
            <person name="Lovett B."/>
            <person name="Kasson L.R."/>
            <person name="Berry K."/>
            <person name="Grigoriev I."/>
            <person name="Chang Y."/>
            <person name="Spatafora J."/>
            <person name="Kasson M.T."/>
        </authorList>
    </citation>
    <scope>NUCLEOTIDE SEQUENCE</scope>
    <source>
        <strain evidence="11">NRRL A-21654</strain>
    </source>
</reference>
<name>A0A8H7EU82_9FUNG</name>
<evidence type="ECO:0000256" key="1">
    <source>
        <dbReference type="ARBA" id="ARBA00000822"/>
    </source>
</evidence>
<dbReference type="EC" id="3.2.1.14" evidence="2"/>
<gene>
    <name evidence="11" type="primary">CHT1_5</name>
    <name evidence="11" type="ORF">EC973_007438</name>
</gene>
<evidence type="ECO:0000256" key="4">
    <source>
        <dbReference type="ARBA" id="ARBA00023024"/>
    </source>
</evidence>